<evidence type="ECO:0000256" key="1">
    <source>
        <dbReference type="SAM" id="SignalP"/>
    </source>
</evidence>
<keyword evidence="4" id="KW-1185">Reference proteome</keyword>
<sequence length="93" mass="9756">MHLLGNKLGLKAALLLLMAAKTATASPVPATHTATIIETVYMTIPESTPHAITSSFSVRHGPPRTAQLLNLPSPTMIIIDGLRRLGGNPIAPP</sequence>
<protein>
    <submittedName>
        <fullName evidence="3">Uncharacterized protein</fullName>
    </submittedName>
</protein>
<organism evidence="3 4">
    <name type="scientific">Botryosphaeria dothidea</name>
    <dbReference type="NCBI Taxonomy" id="55169"/>
    <lineage>
        <taxon>Eukaryota</taxon>
        <taxon>Fungi</taxon>
        <taxon>Dikarya</taxon>
        <taxon>Ascomycota</taxon>
        <taxon>Pezizomycotina</taxon>
        <taxon>Dothideomycetes</taxon>
        <taxon>Dothideomycetes incertae sedis</taxon>
        <taxon>Botryosphaeriales</taxon>
        <taxon>Botryosphaeriaceae</taxon>
        <taxon>Botryosphaeria</taxon>
    </lineage>
</organism>
<feature type="chain" id="PRO_5036266358" evidence="1">
    <location>
        <begin position="26"/>
        <end position="93"/>
    </location>
</feature>
<keyword evidence="1" id="KW-0732">Signal</keyword>
<dbReference type="Proteomes" id="UP000572817">
    <property type="component" value="Unassembled WGS sequence"/>
</dbReference>
<comment type="caution">
    <text evidence="3">The sequence shown here is derived from an EMBL/GenBank/DDBJ whole genome shotgun (WGS) entry which is preliminary data.</text>
</comment>
<evidence type="ECO:0000313" key="2">
    <source>
        <dbReference type="EMBL" id="KAF4307765.1"/>
    </source>
</evidence>
<proteinExistence type="predicted"/>
<reference evidence="3 4" key="1">
    <citation type="submission" date="2020-04" db="EMBL/GenBank/DDBJ databases">
        <title>Genome Assembly and Annotation of Botryosphaeria dothidea sdau 11-99, a Latent Pathogen of Apple Fruit Ring Rot in China.</title>
        <authorList>
            <person name="Yu C."/>
            <person name="Diao Y."/>
            <person name="Lu Q."/>
            <person name="Zhao J."/>
            <person name="Cui S."/>
            <person name="Peng C."/>
            <person name="He B."/>
            <person name="Liu H."/>
        </authorList>
    </citation>
    <scope>NUCLEOTIDE SEQUENCE [LARGE SCALE GENOMIC DNA]</scope>
    <source>
        <strain evidence="3">Sdau11-99</strain>
        <strain evidence="4">sdau11-99</strain>
    </source>
</reference>
<gene>
    <name evidence="2" type="ORF">GTA08_BOTSDO03401</name>
    <name evidence="3" type="ORF">GTA08_BOTSDO13963</name>
</gene>
<name>A0A8H4J4A2_9PEZI</name>
<accession>A0A8H4J4A2</accession>
<evidence type="ECO:0000313" key="4">
    <source>
        <dbReference type="Proteomes" id="UP000572817"/>
    </source>
</evidence>
<dbReference type="EMBL" id="WWBZ02000014">
    <property type="protein sequence ID" value="KAF4310533.1"/>
    <property type="molecule type" value="Genomic_DNA"/>
</dbReference>
<dbReference type="EMBL" id="WWBZ02000022">
    <property type="protein sequence ID" value="KAF4307765.1"/>
    <property type="molecule type" value="Genomic_DNA"/>
</dbReference>
<evidence type="ECO:0000313" key="3">
    <source>
        <dbReference type="EMBL" id="KAF4310533.1"/>
    </source>
</evidence>
<feature type="signal peptide" evidence="1">
    <location>
        <begin position="1"/>
        <end position="25"/>
    </location>
</feature>
<dbReference type="AlphaFoldDB" id="A0A8H4J4A2"/>